<keyword evidence="2" id="KW-0238">DNA-binding</keyword>
<dbReference type="EMBL" id="CP027306">
    <property type="protein sequence ID" value="AXE82482.1"/>
    <property type="molecule type" value="Genomic_DNA"/>
</dbReference>
<dbReference type="InterPro" id="IPR000551">
    <property type="entry name" value="MerR-type_HTH_dom"/>
</dbReference>
<dbReference type="SMART" id="SM00422">
    <property type="entry name" value="HTH_MERR"/>
    <property type="match status" value="1"/>
</dbReference>
<accession>A0A2Z5J6Z8</accession>
<dbReference type="InterPro" id="IPR009061">
    <property type="entry name" value="DNA-bd_dom_put_sf"/>
</dbReference>
<dbReference type="KEGG" id="sata:C5746_43015"/>
<dbReference type="PROSITE" id="PS50937">
    <property type="entry name" value="HTH_MERR_2"/>
    <property type="match status" value="1"/>
</dbReference>
<dbReference type="RefSeq" id="WP_114242355.1">
    <property type="nucleotide sequence ID" value="NZ_CP027306.1"/>
</dbReference>
<dbReference type="Gene3D" id="1.10.1660.10">
    <property type="match status" value="1"/>
</dbReference>
<dbReference type="PANTHER" id="PTHR30204:SF94">
    <property type="entry name" value="HEAVY METAL-DEPENDENT TRANSCRIPTIONAL REGULATOR HI_0293-RELATED"/>
    <property type="match status" value="1"/>
</dbReference>
<evidence type="ECO:0000313" key="6">
    <source>
        <dbReference type="EMBL" id="AXE82482.1"/>
    </source>
</evidence>
<dbReference type="KEGG" id="sata:C5746_00220"/>
<dbReference type="Proteomes" id="UP000252698">
    <property type="component" value="Chromosome"/>
</dbReference>
<dbReference type="Pfam" id="PF00376">
    <property type="entry name" value="MerR"/>
    <property type="match status" value="1"/>
</dbReference>
<dbReference type="GO" id="GO:0003700">
    <property type="term" value="F:DNA-binding transcription factor activity"/>
    <property type="evidence" value="ECO:0007669"/>
    <property type="project" value="InterPro"/>
</dbReference>
<dbReference type="SUPFAM" id="SSF46955">
    <property type="entry name" value="Putative DNA-binding domain"/>
    <property type="match status" value="1"/>
</dbReference>
<dbReference type="Pfam" id="PF09278">
    <property type="entry name" value="MerR-DNA-bind"/>
    <property type="match status" value="1"/>
</dbReference>
<gene>
    <name evidence="5" type="ORF">C5746_00220</name>
    <name evidence="6" type="ORF">C5746_43015</name>
</gene>
<dbReference type="CDD" id="cd04770">
    <property type="entry name" value="HTH_HMRTR"/>
    <property type="match status" value="1"/>
</dbReference>
<feature type="domain" description="HTH merR-type" evidence="4">
    <location>
        <begin position="1"/>
        <end position="69"/>
    </location>
</feature>
<dbReference type="GO" id="GO:0003677">
    <property type="term" value="F:DNA binding"/>
    <property type="evidence" value="ECO:0007669"/>
    <property type="project" value="UniProtKB-KW"/>
</dbReference>
<dbReference type="AlphaFoldDB" id="A0A2Z5J6Z8"/>
<protein>
    <submittedName>
        <fullName evidence="5">Heavy metal-responsive transcriptional regulator</fullName>
    </submittedName>
</protein>
<dbReference type="InterPro" id="IPR047057">
    <property type="entry name" value="MerR_fam"/>
</dbReference>
<dbReference type="PRINTS" id="PR00040">
    <property type="entry name" value="HTHMERR"/>
</dbReference>
<evidence type="ECO:0000256" key="2">
    <source>
        <dbReference type="ARBA" id="ARBA00023125"/>
    </source>
</evidence>
<reference evidence="5 7" key="1">
    <citation type="journal article" date="2018" name="Front. Microbiol.">
        <title>Genome Sequencing of Streptomyces atratus SCSIOZH16 and Activation Production of Nocardamine via Metabolic Engineering.</title>
        <authorList>
            <person name="Li Y."/>
            <person name="Zhang C."/>
            <person name="Liu C."/>
            <person name="Ju J."/>
            <person name="Ma J."/>
        </authorList>
    </citation>
    <scope>NUCLEOTIDE SEQUENCE [LARGE SCALE GENOMIC DNA]</scope>
    <source>
        <strain evidence="5 7">SCSIO_ZH16</strain>
    </source>
</reference>
<organism evidence="5 7">
    <name type="scientific">Streptomyces atratus</name>
    <dbReference type="NCBI Taxonomy" id="1893"/>
    <lineage>
        <taxon>Bacteria</taxon>
        <taxon>Bacillati</taxon>
        <taxon>Actinomycetota</taxon>
        <taxon>Actinomycetes</taxon>
        <taxon>Kitasatosporales</taxon>
        <taxon>Streptomycetaceae</taxon>
        <taxon>Streptomyces</taxon>
    </lineage>
</organism>
<proteinExistence type="predicted"/>
<name>A0A2Z5J6Z8_STRAR</name>
<dbReference type="PANTHER" id="PTHR30204">
    <property type="entry name" value="REDOX-CYCLING DRUG-SENSING TRANSCRIPTIONAL ACTIVATOR SOXR"/>
    <property type="match status" value="1"/>
</dbReference>
<evidence type="ECO:0000256" key="3">
    <source>
        <dbReference type="ARBA" id="ARBA00023163"/>
    </source>
</evidence>
<sequence length="134" mass="14555">MRIGDLAARTGLTTKTIRFYESSGLLPSPPRTPGGYRDYADDTATRLAFIRDAQRAGLTLAEIRSILALRDDGHAPCTHVTDLIHEHLDDIDRRMAELAATREALRDVAARAATTDPATCGADDICTVLKPARP</sequence>
<dbReference type="PROSITE" id="PS00552">
    <property type="entry name" value="HTH_MERR_1"/>
    <property type="match status" value="1"/>
</dbReference>
<keyword evidence="1" id="KW-0805">Transcription regulation</keyword>
<evidence type="ECO:0000313" key="7">
    <source>
        <dbReference type="Proteomes" id="UP000252698"/>
    </source>
</evidence>
<dbReference type="GeneID" id="95524941"/>
<evidence type="ECO:0000256" key="1">
    <source>
        <dbReference type="ARBA" id="ARBA00023015"/>
    </source>
</evidence>
<dbReference type="EMBL" id="CP027306">
    <property type="protein sequence ID" value="AXE75685.1"/>
    <property type="molecule type" value="Genomic_DNA"/>
</dbReference>
<evidence type="ECO:0000259" key="4">
    <source>
        <dbReference type="PROSITE" id="PS50937"/>
    </source>
</evidence>
<dbReference type="InterPro" id="IPR015358">
    <property type="entry name" value="Tscrpt_reg_MerR_DNA-bd"/>
</dbReference>
<keyword evidence="3" id="KW-0804">Transcription</keyword>
<evidence type="ECO:0000313" key="5">
    <source>
        <dbReference type="EMBL" id="AXE75685.1"/>
    </source>
</evidence>